<keyword evidence="2" id="KW-1185">Reference proteome</keyword>
<dbReference type="EMBL" id="MU267590">
    <property type="protein sequence ID" value="KAH7916543.1"/>
    <property type="molecule type" value="Genomic_DNA"/>
</dbReference>
<sequence>MGNLVWHDLSRYISLTASVYAIWASFWGMFFRKFFWDFVGGILRNPGGLQPSPKVHIFIMLIVKIPVVQILTMVSGFLLISLEYPLPMFKGTILHRSIPLRIVLLTIQSFLAVLFYQIPKSFDAALASGDLFFYNSEIHEHNEIDITFEIRLCPALQKKPKPVEPPSNTDSGVSPTNQPDEPARKPDPFAPPYVPNLHVGDMHDEDSSTDYVVLLNKFCIVPNHFLLVTKEFRPQTSPLDPPDLVQAYLLLLAARQANKRYVAFYNCGPNSGASQPHKHIQFIEGGEDGPPIERLAKEAKLEVEGRPFSLNSVPYANHVFRLPQLSNKSKPADVEKIVFPPFHALLDLVISTVRHNPECPLGAPSYNVIFTLEHMHLIPRKWETHTLKETGEKLSVNSLGFAGMMLVKSEEELAAVKTESISTILRSVGLESVHELQVAGTSLEAPDGDATML</sequence>
<gene>
    <name evidence="1" type="ORF">BJ138DRAFT_995574</name>
</gene>
<proteinExistence type="predicted"/>
<comment type="caution">
    <text evidence="1">The sequence shown here is derived from an EMBL/GenBank/DDBJ whole genome shotgun (WGS) entry which is preliminary data.</text>
</comment>
<reference evidence="1" key="1">
    <citation type="journal article" date="2021" name="New Phytol.">
        <title>Evolutionary innovations through gain and loss of genes in the ectomycorrhizal Boletales.</title>
        <authorList>
            <person name="Wu G."/>
            <person name="Miyauchi S."/>
            <person name="Morin E."/>
            <person name="Kuo A."/>
            <person name="Drula E."/>
            <person name="Varga T."/>
            <person name="Kohler A."/>
            <person name="Feng B."/>
            <person name="Cao Y."/>
            <person name="Lipzen A."/>
            <person name="Daum C."/>
            <person name="Hundley H."/>
            <person name="Pangilinan J."/>
            <person name="Johnson J."/>
            <person name="Barry K."/>
            <person name="LaButti K."/>
            <person name="Ng V."/>
            <person name="Ahrendt S."/>
            <person name="Min B."/>
            <person name="Choi I.G."/>
            <person name="Park H."/>
            <person name="Plett J.M."/>
            <person name="Magnuson J."/>
            <person name="Spatafora J.W."/>
            <person name="Nagy L.G."/>
            <person name="Henrissat B."/>
            <person name="Grigoriev I.V."/>
            <person name="Yang Z.L."/>
            <person name="Xu J."/>
            <person name="Martin F.M."/>
        </authorList>
    </citation>
    <scope>NUCLEOTIDE SEQUENCE</scope>
    <source>
        <strain evidence="1">ATCC 28755</strain>
    </source>
</reference>
<keyword evidence="1" id="KW-0548">Nucleotidyltransferase</keyword>
<evidence type="ECO:0000313" key="1">
    <source>
        <dbReference type="EMBL" id="KAH7916543.1"/>
    </source>
</evidence>
<protein>
    <submittedName>
        <fullName evidence="1">ATP adenylyltransferase-domain-containing protein</fullName>
    </submittedName>
</protein>
<keyword evidence="1" id="KW-0808">Transferase</keyword>
<evidence type="ECO:0000313" key="2">
    <source>
        <dbReference type="Proteomes" id="UP000790377"/>
    </source>
</evidence>
<accession>A0ACB8AUT6</accession>
<dbReference type="Proteomes" id="UP000790377">
    <property type="component" value="Unassembled WGS sequence"/>
</dbReference>
<organism evidence="1 2">
    <name type="scientific">Hygrophoropsis aurantiaca</name>
    <dbReference type="NCBI Taxonomy" id="72124"/>
    <lineage>
        <taxon>Eukaryota</taxon>
        <taxon>Fungi</taxon>
        <taxon>Dikarya</taxon>
        <taxon>Basidiomycota</taxon>
        <taxon>Agaricomycotina</taxon>
        <taxon>Agaricomycetes</taxon>
        <taxon>Agaricomycetidae</taxon>
        <taxon>Boletales</taxon>
        <taxon>Coniophorineae</taxon>
        <taxon>Hygrophoropsidaceae</taxon>
        <taxon>Hygrophoropsis</taxon>
    </lineage>
</organism>
<name>A0ACB8AUT6_9AGAM</name>